<dbReference type="EMBL" id="CAEZUH010000003">
    <property type="protein sequence ID" value="CAB4585834.1"/>
    <property type="molecule type" value="Genomic_DNA"/>
</dbReference>
<dbReference type="AlphaFoldDB" id="A0A6J6DN84"/>
<gene>
    <name evidence="8" type="ORF">UFOPK1508_00344</name>
    <name evidence="9" type="ORF">UFOPK1599_00757</name>
    <name evidence="10" type="ORF">UFOPK1798_00100</name>
    <name evidence="11" type="ORF">UFOPK1894_00695</name>
    <name evidence="12" type="ORF">UFOPK2139_00128</name>
    <name evidence="13" type="ORF">UFOPK2179_00537</name>
    <name evidence="14" type="ORF">UFOPK2715_00231</name>
    <name evidence="15" type="ORF">UFOPK3883_00024</name>
    <name evidence="16" type="ORF">UFOPK4125_00166</name>
</gene>
<dbReference type="GO" id="GO:0034257">
    <property type="term" value="F:nicotinamide riboside transmembrane transporter activity"/>
    <property type="evidence" value="ECO:0007669"/>
    <property type="project" value="InterPro"/>
</dbReference>
<keyword evidence="6 7" id="KW-0472">Membrane</keyword>
<keyword evidence="2" id="KW-0813">Transport</keyword>
<dbReference type="NCBIfam" id="TIGR01528">
    <property type="entry name" value="NMN_trans_PnuC"/>
    <property type="match status" value="1"/>
</dbReference>
<dbReference type="EMBL" id="CAFBNV010000001">
    <property type="protein sequence ID" value="CAB4957177.1"/>
    <property type="molecule type" value="Genomic_DNA"/>
</dbReference>
<reference evidence="9" key="1">
    <citation type="submission" date="2020-05" db="EMBL/GenBank/DDBJ databases">
        <authorList>
            <person name="Chiriac C."/>
            <person name="Salcher M."/>
            <person name="Ghai R."/>
            <person name="Kavagutti S V."/>
        </authorList>
    </citation>
    <scope>NUCLEOTIDE SEQUENCE</scope>
</reference>
<evidence type="ECO:0000313" key="14">
    <source>
        <dbReference type="EMBL" id="CAB4718009.1"/>
    </source>
</evidence>
<feature type="transmembrane region" description="Helical" evidence="7">
    <location>
        <begin position="35"/>
        <end position="62"/>
    </location>
</feature>
<dbReference type="EMBL" id="CAFBPR010000015">
    <property type="protein sequence ID" value="CAB5015756.1"/>
    <property type="molecule type" value="Genomic_DNA"/>
</dbReference>
<dbReference type="PANTHER" id="PTHR36122">
    <property type="entry name" value="NICOTINAMIDE RIBOSIDE TRANSPORTER PNUC"/>
    <property type="match status" value="1"/>
</dbReference>
<dbReference type="EMBL" id="CAEZVA010000050">
    <property type="protein sequence ID" value="CAB4617057.1"/>
    <property type="molecule type" value="Genomic_DNA"/>
</dbReference>
<dbReference type="EMBL" id="CAEZWC010000047">
    <property type="protein sequence ID" value="CAB4647430.1"/>
    <property type="molecule type" value="Genomic_DNA"/>
</dbReference>
<dbReference type="GO" id="GO:0005886">
    <property type="term" value="C:plasma membrane"/>
    <property type="evidence" value="ECO:0007669"/>
    <property type="project" value="UniProtKB-SubCell"/>
</dbReference>
<evidence type="ECO:0000313" key="8">
    <source>
        <dbReference type="EMBL" id="CAB4550014.1"/>
    </source>
</evidence>
<dbReference type="EMBL" id="CAEZVR010000012">
    <property type="protein sequence ID" value="CAB4629402.1"/>
    <property type="molecule type" value="Genomic_DNA"/>
</dbReference>
<evidence type="ECO:0000313" key="9">
    <source>
        <dbReference type="EMBL" id="CAB4564435.1"/>
    </source>
</evidence>
<dbReference type="EMBL" id="CAEZYN010000011">
    <property type="protein sequence ID" value="CAB4718009.1"/>
    <property type="molecule type" value="Genomic_DNA"/>
</dbReference>
<evidence type="ECO:0000313" key="16">
    <source>
        <dbReference type="EMBL" id="CAB5015756.1"/>
    </source>
</evidence>
<evidence type="ECO:0000256" key="5">
    <source>
        <dbReference type="ARBA" id="ARBA00022989"/>
    </source>
</evidence>
<evidence type="ECO:0000256" key="1">
    <source>
        <dbReference type="ARBA" id="ARBA00004651"/>
    </source>
</evidence>
<evidence type="ECO:0000313" key="13">
    <source>
        <dbReference type="EMBL" id="CAB4647430.1"/>
    </source>
</evidence>
<dbReference type="EMBL" id="CAEZTE010000036">
    <property type="protein sequence ID" value="CAB4564435.1"/>
    <property type="molecule type" value="Genomic_DNA"/>
</dbReference>
<keyword evidence="3" id="KW-1003">Cell membrane</keyword>
<evidence type="ECO:0000313" key="10">
    <source>
        <dbReference type="EMBL" id="CAB4585834.1"/>
    </source>
</evidence>
<evidence type="ECO:0000313" key="11">
    <source>
        <dbReference type="EMBL" id="CAB4617057.1"/>
    </source>
</evidence>
<feature type="transmembrane region" description="Helical" evidence="7">
    <location>
        <begin position="152"/>
        <end position="171"/>
    </location>
</feature>
<evidence type="ECO:0000256" key="7">
    <source>
        <dbReference type="SAM" id="Phobius"/>
    </source>
</evidence>
<keyword evidence="4 7" id="KW-0812">Transmembrane</keyword>
<dbReference type="PANTHER" id="PTHR36122:SF2">
    <property type="entry name" value="NICOTINAMIDE RIBOSIDE TRANSPORTER PNUC"/>
    <property type="match status" value="1"/>
</dbReference>
<evidence type="ECO:0000256" key="4">
    <source>
        <dbReference type="ARBA" id="ARBA00022692"/>
    </source>
</evidence>
<dbReference type="InterPro" id="IPR006419">
    <property type="entry name" value="NMN_transpt_PnuC"/>
</dbReference>
<evidence type="ECO:0000313" key="12">
    <source>
        <dbReference type="EMBL" id="CAB4629402.1"/>
    </source>
</evidence>
<accession>A0A6J6DN84</accession>
<evidence type="ECO:0000256" key="3">
    <source>
        <dbReference type="ARBA" id="ARBA00022475"/>
    </source>
</evidence>
<evidence type="ECO:0000256" key="2">
    <source>
        <dbReference type="ARBA" id="ARBA00022448"/>
    </source>
</evidence>
<keyword evidence="5 7" id="KW-1133">Transmembrane helix</keyword>
<evidence type="ECO:0000256" key="6">
    <source>
        <dbReference type="ARBA" id="ARBA00023136"/>
    </source>
</evidence>
<organism evidence="9">
    <name type="scientific">freshwater metagenome</name>
    <dbReference type="NCBI Taxonomy" id="449393"/>
    <lineage>
        <taxon>unclassified sequences</taxon>
        <taxon>metagenomes</taxon>
        <taxon>ecological metagenomes</taxon>
    </lineage>
</organism>
<dbReference type="EMBL" id="CAEZSW010000023">
    <property type="protein sequence ID" value="CAB4550014.1"/>
    <property type="molecule type" value="Genomic_DNA"/>
</dbReference>
<feature type="transmembrane region" description="Helical" evidence="7">
    <location>
        <begin position="83"/>
        <end position="106"/>
    </location>
</feature>
<sequence length="183" mass="20632">MSILEILAFLTSLIAVSLGVLGPRITWPWWSLSSLLYSILFFQSAYYASAALQFVFIAGAIWGWLGWGPKGAKPKKLTTKSRLGLIAVVAILSITLWPILTSIGAVSSEIESFGFVGSICAQLLMVWQKFEAWPLWLIVDIAYTYQYFQGELYLTSALYLIFSGIAIWGWIRWGKESKKNERY</sequence>
<proteinExistence type="predicted"/>
<evidence type="ECO:0000313" key="15">
    <source>
        <dbReference type="EMBL" id="CAB4957177.1"/>
    </source>
</evidence>
<protein>
    <submittedName>
        <fullName evidence="9">Unannotated protein</fullName>
    </submittedName>
</protein>
<comment type="subcellular location">
    <subcellularLocation>
        <location evidence="1">Cell membrane</location>
        <topology evidence="1">Multi-pass membrane protein</topology>
    </subcellularLocation>
</comment>
<name>A0A6J6DN84_9ZZZZ</name>
<dbReference type="Pfam" id="PF04973">
    <property type="entry name" value="NMN_transporter"/>
    <property type="match status" value="1"/>
</dbReference>